<evidence type="ECO:0000313" key="2">
    <source>
        <dbReference type="Proteomes" id="UP000178272"/>
    </source>
</evidence>
<proteinExistence type="predicted"/>
<gene>
    <name evidence="1" type="ORF">A3F61_01200</name>
</gene>
<sequence>MTTRDSIVTKNFLEQKLQAFGMEIFAKMDQQKEELKRELKEEISEDMDDKLTRLKSDIFVRLDQYAGKQVKEEEEEAAGALAQKRMSDQLEDHEERIITLEKN</sequence>
<comment type="caution">
    <text evidence="1">The sequence shown here is derived from an EMBL/GenBank/DDBJ whole genome shotgun (WGS) entry which is preliminary data.</text>
</comment>
<accession>A0A1G1V5Y8</accession>
<dbReference type="AlphaFoldDB" id="A0A1G1V5Y8"/>
<organism evidence="1 2">
    <name type="scientific">Candidatus Blackburnbacteria bacterium RIFCSPHIGHO2_12_FULL_41_13b</name>
    <dbReference type="NCBI Taxonomy" id="1797517"/>
    <lineage>
        <taxon>Bacteria</taxon>
        <taxon>Candidatus Blackburniibacteriota</taxon>
    </lineage>
</organism>
<evidence type="ECO:0000313" key="1">
    <source>
        <dbReference type="EMBL" id="OGY10662.1"/>
    </source>
</evidence>
<reference evidence="1 2" key="1">
    <citation type="journal article" date="2016" name="Nat. Commun.">
        <title>Thousands of microbial genomes shed light on interconnected biogeochemical processes in an aquifer system.</title>
        <authorList>
            <person name="Anantharaman K."/>
            <person name="Brown C.T."/>
            <person name="Hug L.A."/>
            <person name="Sharon I."/>
            <person name="Castelle C.J."/>
            <person name="Probst A.J."/>
            <person name="Thomas B.C."/>
            <person name="Singh A."/>
            <person name="Wilkins M.J."/>
            <person name="Karaoz U."/>
            <person name="Brodie E.L."/>
            <person name="Williams K.H."/>
            <person name="Hubbard S.S."/>
            <person name="Banfield J.F."/>
        </authorList>
    </citation>
    <scope>NUCLEOTIDE SEQUENCE [LARGE SCALE GENOMIC DNA]</scope>
</reference>
<dbReference type="STRING" id="1797517.A3F61_01200"/>
<protein>
    <submittedName>
        <fullName evidence="1">Uncharacterized protein</fullName>
    </submittedName>
</protein>
<dbReference type="EMBL" id="MHCA01000052">
    <property type="protein sequence ID" value="OGY10662.1"/>
    <property type="molecule type" value="Genomic_DNA"/>
</dbReference>
<dbReference type="Proteomes" id="UP000178272">
    <property type="component" value="Unassembled WGS sequence"/>
</dbReference>
<name>A0A1G1V5Y8_9BACT</name>